<feature type="region of interest" description="Disordered" evidence="1">
    <location>
        <begin position="1"/>
        <end position="36"/>
    </location>
</feature>
<dbReference type="Proteomes" id="UP000244880">
    <property type="component" value="Unassembled WGS sequence"/>
</dbReference>
<accession>A0A2R8BA12</accession>
<dbReference type="PANTHER" id="PTHR31157:SF1">
    <property type="entry name" value="SCP DOMAIN-CONTAINING PROTEIN"/>
    <property type="match status" value="1"/>
</dbReference>
<gene>
    <name evidence="3" type="ORF">ASD8599_00615</name>
</gene>
<reference evidence="3 4" key="1">
    <citation type="submission" date="2018-03" db="EMBL/GenBank/DDBJ databases">
        <authorList>
            <person name="Keele B.F."/>
        </authorList>
    </citation>
    <scope>NUCLEOTIDE SEQUENCE [LARGE SCALE GENOMIC DNA]</scope>
    <source>
        <strain evidence="3 4">CECT 8599</strain>
    </source>
</reference>
<evidence type="ECO:0000259" key="2">
    <source>
        <dbReference type="Pfam" id="PF00188"/>
    </source>
</evidence>
<sequence length="364" mass="40307">MVNDEMGLDQPIPVPSPRSSGQLANYDSSTGTQTTMENQMSKASLFERQMLELINEERTSRGLDPLQLELRLNTSSEDHSEWMLNRDVFSHTGSNGSSAGDRMRDSDFKFSGNWTWGENIAWQSERGSTGISDDVANLHAGLMNSPGHRANILNPDFEVIGIGIERGDYKGYDAVMVTQNFAATDAPVRIDGGMTPQPPEPEPEDNMPPVAWLNRMTFSPNEWLDAGKLVKFRDADGDAPTQFMVRNPLDDFKIQIDGRTFEGPGTYRIDADDIESLRITADSVGDRGNMQIRAHDGTEWGNWDSFRLRAVAPTAPASLDNDLIASQDAAAPFVAAETMVSDQLRDFDLDECIVPHDQDVFLMA</sequence>
<dbReference type="InterPro" id="IPR014044">
    <property type="entry name" value="CAP_dom"/>
</dbReference>
<feature type="domain" description="SCP" evidence="2">
    <location>
        <begin position="51"/>
        <end position="181"/>
    </location>
</feature>
<keyword evidence="4" id="KW-1185">Reference proteome</keyword>
<dbReference type="CDD" id="cd05379">
    <property type="entry name" value="CAP_bacterial"/>
    <property type="match status" value="1"/>
</dbReference>
<organism evidence="3 4">
    <name type="scientific">Ascidiaceihabitans donghaensis</name>
    <dbReference type="NCBI Taxonomy" id="1510460"/>
    <lineage>
        <taxon>Bacteria</taxon>
        <taxon>Pseudomonadati</taxon>
        <taxon>Pseudomonadota</taxon>
        <taxon>Alphaproteobacteria</taxon>
        <taxon>Rhodobacterales</taxon>
        <taxon>Paracoccaceae</taxon>
        <taxon>Ascidiaceihabitans</taxon>
    </lineage>
</organism>
<proteinExistence type="predicted"/>
<dbReference type="Gene3D" id="3.40.33.10">
    <property type="entry name" value="CAP"/>
    <property type="match status" value="1"/>
</dbReference>
<name>A0A2R8BA12_9RHOB</name>
<protein>
    <recommendedName>
        <fullName evidence="2">SCP domain-containing protein</fullName>
    </recommendedName>
</protein>
<dbReference type="EMBL" id="OMOR01000001">
    <property type="protein sequence ID" value="SPH19876.1"/>
    <property type="molecule type" value="Genomic_DNA"/>
</dbReference>
<dbReference type="SUPFAM" id="SSF55797">
    <property type="entry name" value="PR-1-like"/>
    <property type="match status" value="1"/>
</dbReference>
<dbReference type="Pfam" id="PF00188">
    <property type="entry name" value="CAP"/>
    <property type="match status" value="1"/>
</dbReference>
<evidence type="ECO:0000256" key="1">
    <source>
        <dbReference type="SAM" id="MobiDB-lite"/>
    </source>
</evidence>
<feature type="compositionally biased region" description="Polar residues" evidence="1">
    <location>
        <begin position="17"/>
        <end position="36"/>
    </location>
</feature>
<evidence type="ECO:0000313" key="3">
    <source>
        <dbReference type="EMBL" id="SPH19876.1"/>
    </source>
</evidence>
<dbReference type="AlphaFoldDB" id="A0A2R8BA12"/>
<dbReference type="InterPro" id="IPR035940">
    <property type="entry name" value="CAP_sf"/>
</dbReference>
<evidence type="ECO:0000313" key="4">
    <source>
        <dbReference type="Proteomes" id="UP000244880"/>
    </source>
</evidence>
<dbReference type="PANTHER" id="PTHR31157">
    <property type="entry name" value="SCP DOMAIN-CONTAINING PROTEIN"/>
    <property type="match status" value="1"/>
</dbReference>